<accession>A0AAU2A6T2</accession>
<sequence length="57" mass="5893">MNSAVGTTSLFSAPEQLPVHERTDTPTPVINPFQAPAFAEGTPEPSAAWAEDPGAGE</sequence>
<organism evidence="2">
    <name type="scientific">Streptomyces sp. NBC_00093</name>
    <dbReference type="NCBI Taxonomy" id="2975649"/>
    <lineage>
        <taxon>Bacteria</taxon>
        <taxon>Bacillati</taxon>
        <taxon>Actinomycetota</taxon>
        <taxon>Actinomycetes</taxon>
        <taxon>Kitasatosporales</taxon>
        <taxon>Streptomycetaceae</taxon>
        <taxon>Streptomyces</taxon>
    </lineage>
</organism>
<reference evidence="2" key="1">
    <citation type="submission" date="2022-10" db="EMBL/GenBank/DDBJ databases">
        <title>The complete genomes of actinobacterial strains from the NBC collection.</title>
        <authorList>
            <person name="Joergensen T.S."/>
            <person name="Alvarez Arevalo M."/>
            <person name="Sterndorff E.B."/>
            <person name="Faurdal D."/>
            <person name="Vuksanovic O."/>
            <person name="Mourched A.-S."/>
            <person name="Charusanti P."/>
            <person name="Shaw S."/>
            <person name="Blin K."/>
            <person name="Weber T."/>
        </authorList>
    </citation>
    <scope>NUCLEOTIDE SEQUENCE</scope>
    <source>
        <strain evidence="2">NBC_00093</strain>
    </source>
</reference>
<evidence type="ECO:0000256" key="1">
    <source>
        <dbReference type="SAM" id="MobiDB-lite"/>
    </source>
</evidence>
<feature type="compositionally biased region" description="Polar residues" evidence="1">
    <location>
        <begin position="1"/>
        <end position="11"/>
    </location>
</feature>
<dbReference type="EMBL" id="CP108222">
    <property type="protein sequence ID" value="WTT20412.1"/>
    <property type="molecule type" value="Genomic_DNA"/>
</dbReference>
<feature type="region of interest" description="Disordered" evidence="1">
    <location>
        <begin position="1"/>
        <end position="57"/>
    </location>
</feature>
<dbReference type="AlphaFoldDB" id="A0AAU2A6T2"/>
<evidence type="ECO:0000313" key="2">
    <source>
        <dbReference type="EMBL" id="WTT20412.1"/>
    </source>
</evidence>
<name>A0AAU2A6T2_9ACTN</name>
<proteinExistence type="predicted"/>
<protein>
    <submittedName>
        <fullName evidence="2">Uncharacterized protein</fullName>
    </submittedName>
</protein>
<gene>
    <name evidence="2" type="ORF">OHA22_35230</name>
</gene>